<dbReference type="Gene3D" id="3.30.720.100">
    <property type="match status" value="1"/>
</dbReference>
<dbReference type="Gene3D" id="3.10.180.10">
    <property type="entry name" value="2,3-Dihydroxybiphenyl 1,2-Dioxygenase, domain 1"/>
    <property type="match status" value="1"/>
</dbReference>
<evidence type="ECO:0000259" key="1">
    <source>
        <dbReference type="Pfam" id="PF06983"/>
    </source>
</evidence>
<evidence type="ECO:0000313" key="2">
    <source>
        <dbReference type="EMBL" id="ORC30254.1"/>
    </source>
</evidence>
<dbReference type="PANTHER" id="PTHR33990">
    <property type="entry name" value="PROTEIN YJDN-RELATED"/>
    <property type="match status" value="1"/>
</dbReference>
<dbReference type="SUPFAM" id="SSF54593">
    <property type="entry name" value="Glyoxalase/Bleomycin resistance protein/Dihydroxybiphenyl dioxygenase"/>
    <property type="match status" value="2"/>
</dbReference>
<dbReference type="Gene3D" id="3.30.720.110">
    <property type="match status" value="1"/>
</dbReference>
<name>A0A1Y1RT25_9SPIO</name>
<feature type="domain" description="PhnB-like" evidence="1">
    <location>
        <begin position="3"/>
        <end position="130"/>
    </location>
</feature>
<dbReference type="RefSeq" id="WP_083052980.1">
    <property type="nucleotide sequence ID" value="NZ_MWQY01000034.1"/>
</dbReference>
<accession>A0A1Y1RT25</accession>
<dbReference type="EMBL" id="MWQY01000034">
    <property type="protein sequence ID" value="ORC30254.1"/>
    <property type="molecule type" value="Genomic_DNA"/>
</dbReference>
<dbReference type="InterPro" id="IPR029068">
    <property type="entry name" value="Glyas_Bleomycin-R_OHBP_Dase"/>
</dbReference>
<gene>
    <name evidence="2" type="ORF">B4O97_18370</name>
</gene>
<dbReference type="CDD" id="cd06588">
    <property type="entry name" value="PhnB_like"/>
    <property type="match status" value="2"/>
</dbReference>
<dbReference type="AlphaFoldDB" id="A0A1Y1RT25"/>
<dbReference type="STRING" id="1963862.B4O97_18370"/>
<comment type="caution">
    <text evidence="2">The sequence shown here is derived from an EMBL/GenBank/DDBJ whole genome shotgun (WGS) entry which is preliminary data.</text>
</comment>
<dbReference type="Proteomes" id="UP000192343">
    <property type="component" value="Unassembled WGS sequence"/>
</dbReference>
<protein>
    <recommendedName>
        <fullName evidence="1">PhnB-like domain-containing protein</fullName>
    </recommendedName>
</protein>
<dbReference type="InterPro" id="IPR028973">
    <property type="entry name" value="PhnB-like"/>
</dbReference>
<dbReference type="OrthoDB" id="9806473at2"/>
<feature type="domain" description="PhnB-like" evidence="1">
    <location>
        <begin position="139"/>
        <end position="258"/>
    </location>
</feature>
<sequence>MSKISACIWFDSQAEEAAAFYTDIFPNSRITGRTRYTEAGKELHGKEPGSVMTVLFEADGFSFTALNGGPYFTINPSISFFVRCENAAEVDRLWQELSREGKVLMPLDSYFFSERYGWIQDRFGVSWQLILAPESLEPRIVPSLLFVGDVCGKAEEAMNFYTSIFRKASMGEIARYGAGQEPDTADSVMYGEFSLEGQTFTAMDSAQENRFGFNEGVSLLVDAQNQEEIDHYWKALSAVPEAEQCGWLKDRYGISWQIFPDTEMNRLLQDGDEAKSTRTLEAMFTMKKIDLEGLRRA</sequence>
<reference evidence="2 3" key="1">
    <citation type="submission" date="2017-03" db="EMBL/GenBank/DDBJ databases">
        <title>Draft Genome sequence of Marispirochaeta sp. strain JC444.</title>
        <authorList>
            <person name="Shivani Y."/>
            <person name="Subhash Y."/>
            <person name="Sasikala C."/>
            <person name="Ramana C."/>
        </authorList>
    </citation>
    <scope>NUCLEOTIDE SEQUENCE [LARGE SCALE GENOMIC DNA]</scope>
    <source>
        <strain evidence="2 3">JC444</strain>
    </source>
</reference>
<proteinExistence type="predicted"/>
<organism evidence="2 3">
    <name type="scientific">Marispirochaeta aestuarii</name>
    <dbReference type="NCBI Taxonomy" id="1963862"/>
    <lineage>
        <taxon>Bacteria</taxon>
        <taxon>Pseudomonadati</taxon>
        <taxon>Spirochaetota</taxon>
        <taxon>Spirochaetia</taxon>
        <taxon>Spirochaetales</taxon>
        <taxon>Spirochaetaceae</taxon>
        <taxon>Marispirochaeta</taxon>
    </lineage>
</organism>
<keyword evidence="3" id="KW-1185">Reference proteome</keyword>
<dbReference type="Pfam" id="PF06983">
    <property type="entry name" value="3-dmu-9_3-mt"/>
    <property type="match status" value="2"/>
</dbReference>
<evidence type="ECO:0000313" key="3">
    <source>
        <dbReference type="Proteomes" id="UP000192343"/>
    </source>
</evidence>